<dbReference type="InterPro" id="IPR002110">
    <property type="entry name" value="Ankyrin_rpt"/>
</dbReference>
<evidence type="ECO:0000256" key="1">
    <source>
        <dbReference type="ARBA" id="ARBA00022737"/>
    </source>
</evidence>
<keyword evidence="6" id="KW-1185">Reference proteome</keyword>
<evidence type="ECO:0000256" key="4">
    <source>
        <dbReference type="SAM" id="MobiDB-lite"/>
    </source>
</evidence>
<proteinExistence type="predicted"/>
<dbReference type="PROSITE" id="PS50088">
    <property type="entry name" value="ANK_REPEAT"/>
    <property type="match status" value="1"/>
</dbReference>
<dbReference type="SUPFAM" id="SSF48403">
    <property type="entry name" value="Ankyrin repeat"/>
    <property type="match status" value="1"/>
</dbReference>
<sequence>MSAPTAPEPSSTASAATDSPPGLTPDIVAFATKVYNAARSGDLPLFQQALPRGLPANMTNEKGDSLLMLSCYHGHYDVAKFLLENGADPNRVNDRGQSIIAGAVFKKEEAIVDLLLEWEADVDLGEPSASQAVGMFRMEGDWAQKFEDARRRKKAGASGEGEGGAETSSRGQKGEMAGEGVL</sequence>
<dbReference type="PANTHER" id="PTHR24171:SF9">
    <property type="entry name" value="ANKYRIN REPEAT DOMAIN-CONTAINING PROTEIN 39"/>
    <property type="match status" value="1"/>
</dbReference>
<dbReference type="Pfam" id="PF12796">
    <property type="entry name" value="Ank_2"/>
    <property type="match status" value="1"/>
</dbReference>
<feature type="region of interest" description="Disordered" evidence="4">
    <location>
        <begin position="1"/>
        <end position="20"/>
    </location>
</feature>
<gene>
    <name evidence="5" type="ORF">OHK93_007268</name>
</gene>
<accession>A0AA43TU82</accession>
<reference evidence="5" key="1">
    <citation type="journal article" date="2023" name="Genome Biol. Evol.">
        <title>First Whole Genome Sequence and Flow Cytometry Genome Size Data for the Lichen-Forming Fungus Ramalina farinacea (Ascomycota).</title>
        <authorList>
            <person name="Llewellyn T."/>
            <person name="Mian S."/>
            <person name="Hill R."/>
            <person name="Leitch I.J."/>
            <person name="Gaya E."/>
        </authorList>
    </citation>
    <scope>NUCLEOTIDE SEQUENCE</scope>
    <source>
        <strain evidence="5">LIQ254RAFAR</strain>
    </source>
</reference>
<organism evidence="5 6">
    <name type="scientific">Ramalina farinacea</name>
    <dbReference type="NCBI Taxonomy" id="258253"/>
    <lineage>
        <taxon>Eukaryota</taxon>
        <taxon>Fungi</taxon>
        <taxon>Dikarya</taxon>
        <taxon>Ascomycota</taxon>
        <taxon>Pezizomycotina</taxon>
        <taxon>Lecanoromycetes</taxon>
        <taxon>OSLEUM clade</taxon>
        <taxon>Lecanoromycetidae</taxon>
        <taxon>Lecanorales</taxon>
        <taxon>Lecanorineae</taxon>
        <taxon>Ramalinaceae</taxon>
        <taxon>Ramalina</taxon>
    </lineage>
</organism>
<protein>
    <recommendedName>
        <fullName evidence="7">Ankyrin</fullName>
    </recommendedName>
</protein>
<dbReference type="Gene3D" id="1.25.40.20">
    <property type="entry name" value="Ankyrin repeat-containing domain"/>
    <property type="match status" value="1"/>
</dbReference>
<dbReference type="AlphaFoldDB" id="A0AA43TU82"/>
<evidence type="ECO:0000256" key="2">
    <source>
        <dbReference type="ARBA" id="ARBA00023043"/>
    </source>
</evidence>
<dbReference type="Proteomes" id="UP001161017">
    <property type="component" value="Unassembled WGS sequence"/>
</dbReference>
<feature type="repeat" description="ANK" evidence="3">
    <location>
        <begin position="62"/>
        <end position="94"/>
    </location>
</feature>
<comment type="caution">
    <text evidence="5">The sequence shown here is derived from an EMBL/GenBank/DDBJ whole genome shotgun (WGS) entry which is preliminary data.</text>
</comment>
<dbReference type="InterPro" id="IPR036770">
    <property type="entry name" value="Ankyrin_rpt-contain_sf"/>
</dbReference>
<evidence type="ECO:0000313" key="5">
    <source>
        <dbReference type="EMBL" id="MDI1487994.1"/>
    </source>
</evidence>
<feature type="region of interest" description="Disordered" evidence="4">
    <location>
        <begin position="147"/>
        <end position="182"/>
    </location>
</feature>
<name>A0AA43TU82_9LECA</name>
<dbReference type="PROSITE" id="PS50297">
    <property type="entry name" value="ANK_REP_REGION"/>
    <property type="match status" value="1"/>
</dbReference>
<keyword evidence="1" id="KW-0677">Repeat</keyword>
<dbReference type="EMBL" id="JAPUFD010000006">
    <property type="protein sequence ID" value="MDI1487994.1"/>
    <property type="molecule type" value="Genomic_DNA"/>
</dbReference>
<dbReference type="SMART" id="SM00248">
    <property type="entry name" value="ANK"/>
    <property type="match status" value="2"/>
</dbReference>
<evidence type="ECO:0008006" key="7">
    <source>
        <dbReference type="Google" id="ProtNLM"/>
    </source>
</evidence>
<dbReference type="PANTHER" id="PTHR24171">
    <property type="entry name" value="ANKYRIN REPEAT DOMAIN-CONTAINING PROTEIN 39-RELATED"/>
    <property type="match status" value="1"/>
</dbReference>
<keyword evidence="2 3" id="KW-0040">ANK repeat</keyword>
<evidence type="ECO:0000313" key="6">
    <source>
        <dbReference type="Proteomes" id="UP001161017"/>
    </source>
</evidence>
<evidence type="ECO:0000256" key="3">
    <source>
        <dbReference type="PROSITE-ProRule" id="PRU00023"/>
    </source>
</evidence>